<dbReference type="Pfam" id="PF11160">
    <property type="entry name" value="Hva1_TUDOR"/>
    <property type="match status" value="1"/>
</dbReference>
<name>A0ABY6P509_9NOCA</name>
<dbReference type="RefSeq" id="WP_265384455.1">
    <property type="nucleotide sequence ID" value="NZ_CP110615.1"/>
</dbReference>
<organism evidence="2 3">
    <name type="scientific">Rhodococcus antarcticus</name>
    <dbReference type="NCBI Taxonomy" id="2987751"/>
    <lineage>
        <taxon>Bacteria</taxon>
        <taxon>Bacillati</taxon>
        <taxon>Actinomycetota</taxon>
        <taxon>Actinomycetes</taxon>
        <taxon>Mycobacteriales</taxon>
        <taxon>Nocardiaceae</taxon>
        <taxon>Rhodococcus</taxon>
    </lineage>
</organism>
<proteinExistence type="predicted"/>
<dbReference type="EMBL" id="CP110615">
    <property type="protein sequence ID" value="UZJ26351.1"/>
    <property type="molecule type" value="Genomic_DNA"/>
</dbReference>
<evidence type="ECO:0000313" key="3">
    <source>
        <dbReference type="Proteomes" id="UP001164965"/>
    </source>
</evidence>
<sequence length="72" mass="7933">MTHMYRRGSTVSWSWGSGTGEGTVLEVHTEKVTRTLKGSEITRNGSDDCPAYLVETEDGSQVLKLESELEKA</sequence>
<gene>
    <name evidence="2" type="ORF">RHODO2019_08105</name>
</gene>
<dbReference type="Proteomes" id="UP001164965">
    <property type="component" value="Chromosome"/>
</dbReference>
<evidence type="ECO:0000259" key="1">
    <source>
        <dbReference type="Pfam" id="PF11160"/>
    </source>
</evidence>
<evidence type="ECO:0000313" key="2">
    <source>
        <dbReference type="EMBL" id="UZJ26351.1"/>
    </source>
</evidence>
<protein>
    <submittedName>
        <fullName evidence="2">DUF2945 domain-containing protein</fullName>
    </submittedName>
</protein>
<dbReference type="InterPro" id="IPR021331">
    <property type="entry name" value="Hva1_TUDOR"/>
</dbReference>
<keyword evidence="3" id="KW-1185">Reference proteome</keyword>
<reference evidence="2" key="1">
    <citation type="submission" date="2022-10" db="EMBL/GenBank/DDBJ databases">
        <title>Rhodococcus sp.75.</title>
        <authorList>
            <person name="Sun M."/>
        </authorList>
    </citation>
    <scope>NUCLEOTIDE SEQUENCE</scope>
    <source>
        <strain evidence="2">75</strain>
    </source>
</reference>
<feature type="domain" description="Hypervirulence associated protein TUDOR" evidence="1">
    <location>
        <begin position="8"/>
        <end position="69"/>
    </location>
</feature>
<accession>A0ABY6P509</accession>